<dbReference type="SUPFAM" id="SSF52151">
    <property type="entry name" value="FabD/lysophospholipase-like"/>
    <property type="match status" value="1"/>
</dbReference>
<feature type="domain" description="Ketosynthase family 3 (KS3)" evidence="10">
    <location>
        <begin position="55"/>
        <end position="477"/>
    </location>
</feature>
<feature type="domain" description="PKS/mFAS DH" evidence="11">
    <location>
        <begin position="974"/>
        <end position="1288"/>
    </location>
</feature>
<evidence type="ECO:0000313" key="12">
    <source>
        <dbReference type="EMBL" id="RCI12248.1"/>
    </source>
</evidence>
<dbReference type="PROSITE" id="PS00606">
    <property type="entry name" value="KS3_1"/>
    <property type="match status" value="1"/>
</dbReference>
<evidence type="ECO:0000313" key="13">
    <source>
        <dbReference type="Proteomes" id="UP000253664"/>
    </source>
</evidence>
<evidence type="ECO:0000256" key="6">
    <source>
        <dbReference type="ARBA" id="ARBA00023268"/>
    </source>
</evidence>
<dbReference type="Pfam" id="PF02801">
    <property type="entry name" value="Ketoacyl-synt_C"/>
    <property type="match status" value="1"/>
</dbReference>
<dbReference type="Pfam" id="PF16197">
    <property type="entry name" value="KAsynt_C_assoc"/>
    <property type="match status" value="1"/>
</dbReference>
<dbReference type="GO" id="GO:0031177">
    <property type="term" value="F:phosphopantetheine binding"/>
    <property type="evidence" value="ECO:0007669"/>
    <property type="project" value="InterPro"/>
</dbReference>
<dbReference type="Gene3D" id="3.40.47.10">
    <property type="match status" value="1"/>
</dbReference>
<dbReference type="Proteomes" id="UP000253664">
    <property type="component" value="Unassembled WGS sequence"/>
</dbReference>
<dbReference type="InterPro" id="IPR016035">
    <property type="entry name" value="Acyl_Trfase/lysoPLipase"/>
</dbReference>
<dbReference type="InterPro" id="IPR049900">
    <property type="entry name" value="PKS_mFAS_DH"/>
</dbReference>
<keyword evidence="1" id="KW-0596">Phosphopantetheine</keyword>
<dbReference type="SUPFAM" id="SSF53901">
    <property type="entry name" value="Thiolase-like"/>
    <property type="match status" value="1"/>
</dbReference>
<dbReference type="SMART" id="SM00827">
    <property type="entry name" value="PKS_AT"/>
    <property type="match status" value="1"/>
</dbReference>
<dbReference type="InterPro" id="IPR032821">
    <property type="entry name" value="PKS_assoc"/>
</dbReference>
<evidence type="ECO:0000256" key="5">
    <source>
        <dbReference type="ARBA" id="ARBA00023002"/>
    </source>
</evidence>
<dbReference type="Pfam" id="PF00698">
    <property type="entry name" value="Acyl_transf_1"/>
    <property type="match status" value="1"/>
</dbReference>
<dbReference type="InterPro" id="IPR020806">
    <property type="entry name" value="PKS_PP-bd"/>
</dbReference>
<dbReference type="GO" id="GO:0004312">
    <property type="term" value="F:fatty acid synthase activity"/>
    <property type="evidence" value="ECO:0007669"/>
    <property type="project" value="TreeGrafter"/>
</dbReference>
<proteinExistence type="predicted"/>
<dbReference type="InterPro" id="IPR057326">
    <property type="entry name" value="KR_dom"/>
</dbReference>
<accession>A0A367LCT5</accession>
<organism evidence="12 13">
    <name type="scientific">Ophiocordyceps polyrhachis-furcata BCC 54312</name>
    <dbReference type="NCBI Taxonomy" id="1330021"/>
    <lineage>
        <taxon>Eukaryota</taxon>
        <taxon>Fungi</taxon>
        <taxon>Dikarya</taxon>
        <taxon>Ascomycota</taxon>
        <taxon>Pezizomycotina</taxon>
        <taxon>Sordariomycetes</taxon>
        <taxon>Hypocreomycetidae</taxon>
        <taxon>Hypocreales</taxon>
        <taxon>Ophiocordycipitaceae</taxon>
        <taxon>Ophiocordyceps</taxon>
    </lineage>
</organism>
<dbReference type="GO" id="GO:0016491">
    <property type="term" value="F:oxidoreductase activity"/>
    <property type="evidence" value="ECO:0007669"/>
    <property type="project" value="UniProtKB-KW"/>
</dbReference>
<dbReference type="SMART" id="SM00826">
    <property type="entry name" value="PKS_DH"/>
    <property type="match status" value="1"/>
</dbReference>
<evidence type="ECO:0000256" key="1">
    <source>
        <dbReference type="ARBA" id="ARBA00022450"/>
    </source>
</evidence>
<dbReference type="CDD" id="cd05195">
    <property type="entry name" value="enoyl_red"/>
    <property type="match status" value="1"/>
</dbReference>
<dbReference type="STRING" id="1330021.A0A367LCT5"/>
<dbReference type="Gene3D" id="1.10.1200.10">
    <property type="entry name" value="ACP-like"/>
    <property type="match status" value="1"/>
</dbReference>
<name>A0A367LCT5_9HYPO</name>
<dbReference type="InterPro" id="IPR020807">
    <property type="entry name" value="PKS_DH"/>
</dbReference>
<dbReference type="InterPro" id="IPR042104">
    <property type="entry name" value="PKS_dehydratase_sf"/>
</dbReference>
<dbReference type="CDD" id="cd00833">
    <property type="entry name" value="PKS"/>
    <property type="match status" value="1"/>
</dbReference>
<dbReference type="PANTHER" id="PTHR43775:SF50">
    <property type="entry name" value="HIGHLY REDUCING POLYKETIDE SYNTHASE SRDA"/>
    <property type="match status" value="1"/>
</dbReference>
<keyword evidence="6" id="KW-0511">Multifunctional enzyme</keyword>
<dbReference type="InterPro" id="IPR013154">
    <property type="entry name" value="ADH-like_N"/>
</dbReference>
<feature type="domain" description="Carrier" evidence="9">
    <location>
        <begin position="2354"/>
        <end position="2432"/>
    </location>
</feature>
<dbReference type="InterPro" id="IPR013968">
    <property type="entry name" value="PKS_KR"/>
</dbReference>
<dbReference type="InterPro" id="IPR011032">
    <property type="entry name" value="GroES-like_sf"/>
</dbReference>
<feature type="active site" description="Proton acceptor; for dehydratase activity" evidence="8">
    <location>
        <position position="1006"/>
    </location>
</feature>
<dbReference type="CDD" id="cd05274">
    <property type="entry name" value="KR_FAS_SDR_x"/>
    <property type="match status" value="1"/>
</dbReference>
<gene>
    <name evidence="12" type="ORF">L249_1063</name>
</gene>
<feature type="active site" description="Proton donor; for dehydratase activity" evidence="8">
    <location>
        <position position="1197"/>
    </location>
</feature>
<dbReference type="InterPro" id="IPR014031">
    <property type="entry name" value="Ketoacyl_synth_C"/>
</dbReference>
<dbReference type="OrthoDB" id="329835at2759"/>
<dbReference type="SUPFAM" id="SSF55048">
    <property type="entry name" value="Probable ACP-binding domain of malonyl-CoA ACP transacylase"/>
    <property type="match status" value="1"/>
</dbReference>
<dbReference type="InterPro" id="IPR036291">
    <property type="entry name" value="NAD(P)-bd_dom_sf"/>
</dbReference>
<evidence type="ECO:0000256" key="2">
    <source>
        <dbReference type="ARBA" id="ARBA00022553"/>
    </source>
</evidence>
<dbReference type="Gene3D" id="3.90.180.10">
    <property type="entry name" value="Medium-chain alcohol dehydrogenases, catalytic domain"/>
    <property type="match status" value="1"/>
</dbReference>
<evidence type="ECO:0000256" key="4">
    <source>
        <dbReference type="ARBA" id="ARBA00022857"/>
    </source>
</evidence>
<dbReference type="InterPro" id="IPR049551">
    <property type="entry name" value="PKS_DH_C"/>
</dbReference>
<dbReference type="SUPFAM" id="SSF51735">
    <property type="entry name" value="NAD(P)-binding Rossmann-fold domains"/>
    <property type="match status" value="2"/>
</dbReference>
<dbReference type="InterPro" id="IPR036736">
    <property type="entry name" value="ACP-like_sf"/>
</dbReference>
<dbReference type="Pfam" id="PF00550">
    <property type="entry name" value="PP-binding"/>
    <property type="match status" value="1"/>
</dbReference>
<dbReference type="Pfam" id="PF08240">
    <property type="entry name" value="ADH_N"/>
    <property type="match status" value="1"/>
</dbReference>
<dbReference type="Pfam" id="PF21089">
    <property type="entry name" value="PKS_DH_N"/>
    <property type="match status" value="1"/>
</dbReference>
<feature type="region of interest" description="N-terminal hotdog fold" evidence="8">
    <location>
        <begin position="974"/>
        <end position="1117"/>
    </location>
</feature>
<keyword evidence="3" id="KW-0808">Transferase</keyword>
<dbReference type="InterPro" id="IPR020841">
    <property type="entry name" value="PKS_Beta-ketoAc_synthase_dom"/>
</dbReference>
<evidence type="ECO:0000256" key="8">
    <source>
        <dbReference type="PROSITE-ProRule" id="PRU01363"/>
    </source>
</evidence>
<protein>
    <submittedName>
        <fullName evidence="12">Uncharacterized protein</fullName>
    </submittedName>
</protein>
<evidence type="ECO:0000256" key="7">
    <source>
        <dbReference type="ARBA" id="ARBA00023315"/>
    </source>
</evidence>
<dbReference type="InterPro" id="IPR014030">
    <property type="entry name" value="Ketoacyl_synth_N"/>
</dbReference>
<dbReference type="SMART" id="SM00829">
    <property type="entry name" value="PKS_ER"/>
    <property type="match status" value="1"/>
</dbReference>
<dbReference type="SUPFAM" id="SSF50129">
    <property type="entry name" value="GroES-like"/>
    <property type="match status" value="1"/>
</dbReference>
<dbReference type="InterPro" id="IPR009081">
    <property type="entry name" value="PP-bd_ACP"/>
</dbReference>
<evidence type="ECO:0000256" key="3">
    <source>
        <dbReference type="ARBA" id="ARBA00022679"/>
    </source>
</evidence>
<dbReference type="InterPro" id="IPR049552">
    <property type="entry name" value="PKS_DH_N"/>
</dbReference>
<dbReference type="InterPro" id="IPR050091">
    <property type="entry name" value="PKS_NRPS_Biosynth_Enz"/>
</dbReference>
<dbReference type="Pfam" id="PF13602">
    <property type="entry name" value="ADH_zinc_N_2"/>
    <property type="match status" value="1"/>
</dbReference>
<dbReference type="GO" id="GO:0004315">
    <property type="term" value="F:3-oxoacyl-[acyl-carrier-protein] synthase activity"/>
    <property type="evidence" value="ECO:0007669"/>
    <property type="project" value="InterPro"/>
</dbReference>
<dbReference type="GO" id="GO:0032259">
    <property type="term" value="P:methylation"/>
    <property type="evidence" value="ECO:0007669"/>
    <property type="project" value="UniProtKB-KW"/>
</dbReference>
<dbReference type="GO" id="GO:0008168">
    <property type="term" value="F:methyltransferase activity"/>
    <property type="evidence" value="ECO:0007669"/>
    <property type="project" value="UniProtKB-KW"/>
</dbReference>
<dbReference type="InterPro" id="IPR014043">
    <property type="entry name" value="Acyl_transferase_dom"/>
</dbReference>
<dbReference type="SMART" id="SM00822">
    <property type="entry name" value="PKS_KR"/>
    <property type="match status" value="1"/>
</dbReference>
<evidence type="ECO:0000259" key="10">
    <source>
        <dbReference type="PROSITE" id="PS52004"/>
    </source>
</evidence>
<dbReference type="Pfam" id="PF08659">
    <property type="entry name" value="KR"/>
    <property type="match status" value="1"/>
</dbReference>
<dbReference type="SUPFAM" id="SSF47336">
    <property type="entry name" value="ACP-like"/>
    <property type="match status" value="1"/>
</dbReference>
<reference evidence="12 13" key="1">
    <citation type="journal article" date="2015" name="BMC Genomics">
        <title>Insights from the genome of Ophiocordyceps polyrhachis-furcata to pathogenicity and host specificity in insect fungi.</title>
        <authorList>
            <person name="Wichadakul D."/>
            <person name="Kobmoo N."/>
            <person name="Ingsriswang S."/>
            <person name="Tangphatsornruang S."/>
            <person name="Chantasingh D."/>
            <person name="Luangsa-ard J.J."/>
            <person name="Eurwilaichitr L."/>
        </authorList>
    </citation>
    <scope>NUCLEOTIDE SEQUENCE [LARGE SCALE GENOMIC DNA]</scope>
    <source>
        <strain evidence="12 13">BCC 54312</strain>
    </source>
</reference>
<evidence type="ECO:0000259" key="9">
    <source>
        <dbReference type="PROSITE" id="PS50075"/>
    </source>
</evidence>
<dbReference type="EMBL" id="LKCN02000007">
    <property type="protein sequence ID" value="RCI12248.1"/>
    <property type="molecule type" value="Genomic_DNA"/>
</dbReference>
<dbReference type="GO" id="GO:0044550">
    <property type="term" value="P:secondary metabolite biosynthetic process"/>
    <property type="evidence" value="ECO:0007669"/>
    <property type="project" value="TreeGrafter"/>
</dbReference>
<dbReference type="Gene3D" id="3.40.366.10">
    <property type="entry name" value="Malonyl-Coenzyme A Acyl Carrier Protein, domain 2"/>
    <property type="match status" value="1"/>
</dbReference>
<dbReference type="GO" id="GO:0006633">
    <property type="term" value="P:fatty acid biosynthetic process"/>
    <property type="evidence" value="ECO:0007669"/>
    <property type="project" value="InterPro"/>
</dbReference>
<dbReference type="PROSITE" id="PS52019">
    <property type="entry name" value="PKS_MFAS_DH"/>
    <property type="match status" value="1"/>
</dbReference>
<dbReference type="Gene3D" id="3.10.129.110">
    <property type="entry name" value="Polyketide synthase dehydratase"/>
    <property type="match status" value="1"/>
</dbReference>
<evidence type="ECO:0000259" key="11">
    <source>
        <dbReference type="PROSITE" id="PS52019"/>
    </source>
</evidence>
<dbReference type="InterPro" id="IPR018201">
    <property type="entry name" value="Ketoacyl_synth_AS"/>
</dbReference>
<dbReference type="InterPro" id="IPR056501">
    <property type="entry name" value="NAD-bd_HRPKS_sdrA"/>
</dbReference>
<keyword evidence="2" id="KW-0597">Phosphoprotein</keyword>
<keyword evidence="5" id="KW-0560">Oxidoreductase</keyword>
<dbReference type="InterPro" id="IPR016039">
    <property type="entry name" value="Thiolase-like"/>
</dbReference>
<dbReference type="Pfam" id="PF14765">
    <property type="entry name" value="PS-DH"/>
    <property type="match status" value="1"/>
</dbReference>
<keyword evidence="7" id="KW-0012">Acyltransferase</keyword>
<dbReference type="PROSITE" id="PS52004">
    <property type="entry name" value="KS3_2"/>
    <property type="match status" value="1"/>
</dbReference>
<dbReference type="InterPro" id="IPR016036">
    <property type="entry name" value="Malonyl_transacylase_ACP-bd"/>
</dbReference>
<dbReference type="Pfam" id="PF23114">
    <property type="entry name" value="NAD-bd_HRPKS_sdrA"/>
    <property type="match status" value="1"/>
</dbReference>
<keyword evidence="13" id="KW-1185">Reference proteome</keyword>
<keyword evidence="4" id="KW-0521">NADP</keyword>
<dbReference type="Pfam" id="PF00109">
    <property type="entry name" value="ketoacyl-synt"/>
    <property type="match status" value="1"/>
</dbReference>
<dbReference type="InterPro" id="IPR001227">
    <property type="entry name" value="Ac_transferase_dom_sf"/>
</dbReference>
<dbReference type="Gene3D" id="3.40.50.720">
    <property type="entry name" value="NAD(P)-binding Rossmann-like Domain"/>
    <property type="match status" value="2"/>
</dbReference>
<dbReference type="PANTHER" id="PTHR43775">
    <property type="entry name" value="FATTY ACID SYNTHASE"/>
    <property type="match status" value="1"/>
</dbReference>
<dbReference type="InterPro" id="IPR020843">
    <property type="entry name" value="ER"/>
</dbReference>
<dbReference type="PROSITE" id="PS50075">
    <property type="entry name" value="CARRIER"/>
    <property type="match status" value="1"/>
</dbReference>
<dbReference type="SMART" id="SM00823">
    <property type="entry name" value="PKS_PP"/>
    <property type="match status" value="1"/>
</dbReference>
<feature type="region of interest" description="C-terminal hotdog fold" evidence="8">
    <location>
        <begin position="1131"/>
        <end position="1288"/>
    </location>
</feature>
<comment type="caution">
    <text evidence="12">The sequence shown here is derived from an EMBL/GenBank/DDBJ whole genome shotgun (WGS) entry which is preliminary data.</text>
</comment>
<sequence length="2438" mass="264080">MTQTLTLPTPEPALAQSSDDLVRSRAKAEALDLATTYINGFQKSTVPSTATAVEDNAVCIVGMACHLPGGISSPSGLWNFLHEIKSAKCLVPPDRFKIDGFYHEDGSRAGVMNVKGGYFLQEDVRHFDNSFFGINNLEASYMDPQQRKLLEVVFECFENAGLSMEDISGTNTAVYVGNFTVDYQSMQSRDPDYLHRYSATGGGTSIMSNRISHVFNLQGPSLTLDTACSSSIYALHHAVTAIKNGDCDGAIVAGANLITSPEQHLGTAQGGFLSPTSDCKPFDSSADGYARAEGVNAIYLKRFTSAVKNGERVHAVIRGTAINANGKTPGITLPNAKMQEAVVRKAYRNAGLDFADTDYIECHGTGTAVGDPIEVEGLASCFAGRHGDAVMIGSVKSNLGHSEAASGLTSVIKVALAFEHGMIPPTYGVKNLNPKLKLDVRNMRVLTEVEKWPRALRRASINSFGYGGANGHVILESVESYLDNSPSPSNGHLTNGHTTHKDQVLVLPFSAASGKSLETRRQQVGELAHQADAEELEGLANSLSRRHTKLRLRDFVLATADPKQLSLKTTGGRDEPVLGATPLPFAFVFTGQGAQYAGMARELLEKNAVFLASVRELDQVLQSLPADQAPSWTLEETILAPAATSKVNDVTRSQPLCTAVQIALVDLLRSWGVSPSAVIGHSSGEIAASYSAGLLTAPQAILAAYFRGFAVGQMKTRGAMMAAGLTNAAADDLIRDLGLTEVRVACVNAPESVTFSGNEAEVDKLQAELQKQNKFARKLETGGRAYHSRMMVQVGDLYEQLVAPYFGDSTGLGPQTATMFSTVGHSGENLCYVDSLTDMAVYFRQNLEKPVQFGSAMEALLTSSKFHLVEIGPHSALKGPIQQIRSRAKRDNVSAPYAATLIRKEDADIRLKKLAGALFSHGHDLNWNAVNSIPKCRSLPIKDLPPYPWDYSKALPWHEPRASVDIRNRKHIRHELLGTRTAAGNGIDWSWRNILRLSEMPWLRDHKLGPQAVLPGSAYVAIAIEALTQIRDLKYKLAAGEAMSFECQSINISAPFLVRDDNDAEAEHTELHTIMCQRKISTANASGDWYEFSVSSWASGHITLHCTGSIRLAQASTKANEGSVQIAGQGYEAWSMGRWYDKSREEGLNFGPHFESLTSLHTDGNRTCADAIASTHLEPPSARSAAMPYAVHPITIDACFQAAIMGGTAGNLSSLRAYVPVFIDECHIQVPKGGCASLGNEECKIHTRMERTGFSTRKVDCTLRQPNSVPVIDMKNVRMSLYTGKAPVQSENSMYLQRQPCLRILWKPDILRVHSGCADELRQYVDTFAAEQSADMKDNESLLVLGALLDLSGHKMPRMRVLELGQDCQCIAQQCLGLLGHGTAFPRCRSWSGAHVDEDGKLALEDSTSSEPYDVVVIPHHSISRKVWSQAAEHLLSVVSPQGIVMTRKTNEAVASLTLAGFITLELPRETLLAVRSHEATSLRGKQVIIVRQTPDKSSPKIDALSSALVSHFEKNIGVLKSSRISLSKIENLEFSKEVICVSLLEMEHEFLATMSEADMNRLRGITDNVAGIIWLTGANMLAAPVPDLTLSSGLSRALMLEQPALRFTILDIGVADMTKPDTAALTCNSVSSALTTSCTMDDTEFIQLGGLLYVSRFAPALDLNSLFRQRLEQDEPVKTATLAEIAPAKLSIGQVGMTDTMHFQQVAEPPTKPSAGFVDVDLRTISLNAKDVYAMNGRVETRAATTALDFGGIVSAVGPDVTHLQPGDRVVGLAPNHFGTTERVPAASVHKLLPGEEFTALATLLTVYSTALFALRDRAHLRAGESILIHGGAGAFGLAAIAMAQSMGATVYTTVGSKTKRDYLVEEMGVPAENIFNSRDASFVDGIKAATGHGVDVIINSLVGDLMHASWSSIAPFGRFVEIGKRELIDAGKLDLQVFLKNTTFTAFDLSEFFYAKDAYYRNIFYGLIAEVMTLYRAGKIKPPPVATFDVADIAQAYRYFTNKDRIGKVAISMENPQSRVPTTPAHYKTVFDAEKTYLLVGCLGGLGRSLSRWMMSRGARRFVFLGRSGCDKPTARQLVTRLQDAGASVTVVRGDVSDAKHVREAVAACVANGPIGGVVQAAMGLKEALFTTMTNDAWHIGIQPKWKGTWNLHHALEGHDKNLDFFLMTSSLSGSCGTATESNYCAANGFLDAFARWRRAKGKPAISLGLGMISEVGYLHENPEIEALLLRKGIQPLNEDEFLQVVDFGLAGPGGESDFIRQTPGVDEGAHILTGLEPYGIRKLMERGFDVNNGIMEDSRTSLLAASLLAERDTQGAGQGADAGQLTEASEWVKAVPSSAVPMIASEASAPTLRDAVLRLTKKRFGNLILMPADQVDDGSPLASFGVDSMLAAEFRTWFWNTFKLDVPFLDIVSPQKTLRNLAEFVEEKLVESWAS</sequence>
<dbReference type="SMART" id="SM00825">
    <property type="entry name" value="PKS_KS"/>
    <property type="match status" value="1"/>
</dbReference>